<organism evidence="1 2">
    <name type="scientific">Fusarium austroafricanum</name>
    <dbReference type="NCBI Taxonomy" id="2364996"/>
    <lineage>
        <taxon>Eukaryota</taxon>
        <taxon>Fungi</taxon>
        <taxon>Dikarya</taxon>
        <taxon>Ascomycota</taxon>
        <taxon>Pezizomycotina</taxon>
        <taxon>Sordariomycetes</taxon>
        <taxon>Hypocreomycetidae</taxon>
        <taxon>Hypocreales</taxon>
        <taxon>Nectriaceae</taxon>
        <taxon>Fusarium</taxon>
        <taxon>Fusarium concolor species complex</taxon>
    </lineage>
</organism>
<dbReference type="EMBL" id="JAADJG010000559">
    <property type="protein sequence ID" value="KAF4443979.1"/>
    <property type="molecule type" value="Genomic_DNA"/>
</dbReference>
<evidence type="ECO:0000313" key="2">
    <source>
        <dbReference type="Proteomes" id="UP000605986"/>
    </source>
</evidence>
<dbReference type="AlphaFoldDB" id="A0A8H4K7N1"/>
<keyword evidence="2" id="KW-1185">Reference proteome</keyword>
<dbReference type="Proteomes" id="UP000605986">
    <property type="component" value="Unassembled WGS sequence"/>
</dbReference>
<accession>A0A8H4K7N1</accession>
<name>A0A8H4K7N1_9HYPO</name>
<dbReference type="OrthoDB" id="5035669at2759"/>
<comment type="caution">
    <text evidence="1">The sequence shown here is derived from an EMBL/GenBank/DDBJ whole genome shotgun (WGS) entry which is preliminary data.</text>
</comment>
<gene>
    <name evidence="1" type="ORF">F53441_11274</name>
</gene>
<protein>
    <submittedName>
        <fullName evidence="1">Uncharacterized protein</fullName>
    </submittedName>
</protein>
<sequence>MSSTMLSKLREFLEPFLQLQRVGGKGANESTPSARFGHIQMSPYRLGKVSLMESVRKITADIIEADVIFVVTNLERDIGTGLSQQDNVKTLTFSGLLDSLEVTKLAATSGNKWSCSIDDAPWEEGQALPPFVVLVLCLDLEMSADCAQSLRGVVKWALQVSIDPSSYIRVLTMSVEKDFLSEVVSFTVPGFGVANLDLAAHGEQDPAQQCYVSGASSTDGYAAEIVQSIRANKTSRRLIVSFNGQLEYKLKSIMSGDEWKLVKCLPVDASRNVKPLLELQTPNEGPEQGPITLLLSFRGEIPLLPLDIHGFDELHVAMGSTGAMKLGWDGSQTSCRQWIRQPAIKTRCLYPGAATIQLFLGGGRPRPLLIEHSQLGGFIAALVNLRPWGIDVDNVLECFIRDPLAVEDMWGRLQIQDLITYDGRLALSGEEATIFRVVLPMLGYNYRLAQLVALDSKPNVRRVKVQLAVLLKHGLSNVIRFDASVYKDPKLYNKLVQECHGLGHSLACQGNMWLALGLFKRHQMIAERSDGYKRSTDSHKGLAVVNSSHARSLGTEISEMLLGLTQIGVNVDESISVSHETDELRSEEQAQLQSHLLQAYLDHLTVVYNNEQTGNQHKFVSSMRDTSRKGPAMLIDVKPLPEESFVYGISHNLRRIGNDAFPSLMDWTRIPGVVVATWRYSKMPGINLYDKIRTNIWYPLEE</sequence>
<proteinExistence type="predicted"/>
<reference evidence="1" key="1">
    <citation type="submission" date="2020-01" db="EMBL/GenBank/DDBJ databases">
        <title>Identification and distribution of gene clusters putatively required for synthesis of sphingolipid metabolism inhibitors in phylogenetically diverse species of the filamentous fungus Fusarium.</title>
        <authorList>
            <person name="Kim H.-S."/>
            <person name="Busman M."/>
            <person name="Brown D.W."/>
            <person name="Divon H."/>
            <person name="Uhlig S."/>
            <person name="Proctor R.H."/>
        </authorList>
    </citation>
    <scope>NUCLEOTIDE SEQUENCE</scope>
    <source>
        <strain evidence="1">NRRL 53441</strain>
    </source>
</reference>
<evidence type="ECO:0000313" key="1">
    <source>
        <dbReference type="EMBL" id="KAF4443979.1"/>
    </source>
</evidence>